<feature type="signal peptide" evidence="1">
    <location>
        <begin position="1"/>
        <end position="21"/>
    </location>
</feature>
<keyword evidence="1" id="KW-0732">Signal</keyword>
<dbReference type="EMBL" id="FWFW01000001">
    <property type="protein sequence ID" value="SLN11923.1"/>
    <property type="molecule type" value="Genomic_DNA"/>
</dbReference>
<dbReference type="STRING" id="658057.SAMN04488032_101551"/>
<protein>
    <submittedName>
        <fullName evidence="3">Stage II sporulation protein Q</fullName>
    </submittedName>
</protein>
<proteinExistence type="predicted"/>
<dbReference type="CDD" id="cd12797">
    <property type="entry name" value="M23_peptidase"/>
    <property type="match status" value="1"/>
</dbReference>
<dbReference type="RefSeq" id="WP_244515395.1">
    <property type="nucleotide sequence ID" value="NZ_FNZV01000001.1"/>
</dbReference>
<name>A0A1Y5RCT3_9RHOB</name>
<evidence type="ECO:0000259" key="2">
    <source>
        <dbReference type="Pfam" id="PF01551"/>
    </source>
</evidence>
<feature type="chain" id="PRO_5010987218" evidence="1">
    <location>
        <begin position="22"/>
        <end position="323"/>
    </location>
</feature>
<dbReference type="InterPro" id="IPR011055">
    <property type="entry name" value="Dup_hybrid_motif"/>
</dbReference>
<dbReference type="Pfam" id="PF01551">
    <property type="entry name" value="Peptidase_M23"/>
    <property type="match status" value="1"/>
</dbReference>
<gene>
    <name evidence="3" type="primary">spoIIQ</name>
    <name evidence="3" type="ORF">PAM7971_00096</name>
</gene>
<evidence type="ECO:0000313" key="3">
    <source>
        <dbReference type="EMBL" id="SLN11923.1"/>
    </source>
</evidence>
<evidence type="ECO:0000256" key="1">
    <source>
        <dbReference type="SAM" id="SignalP"/>
    </source>
</evidence>
<feature type="domain" description="M23ase beta-sheet core" evidence="2">
    <location>
        <begin position="64"/>
        <end position="182"/>
    </location>
</feature>
<accession>A0A1Y5RCT3</accession>
<dbReference type="GO" id="GO:0004222">
    <property type="term" value="F:metalloendopeptidase activity"/>
    <property type="evidence" value="ECO:0007669"/>
    <property type="project" value="TreeGrafter"/>
</dbReference>
<dbReference type="InterPro" id="IPR050570">
    <property type="entry name" value="Cell_wall_metabolism_enzyme"/>
</dbReference>
<dbReference type="InterPro" id="IPR016047">
    <property type="entry name" value="M23ase_b-sheet_dom"/>
</dbReference>
<dbReference type="PANTHER" id="PTHR21666:SF291">
    <property type="entry name" value="STAGE II SPORULATION PROTEIN Q"/>
    <property type="match status" value="1"/>
</dbReference>
<keyword evidence="4" id="KW-1185">Reference proteome</keyword>
<organism evidence="3 4">
    <name type="scientific">Pacificibacter marinus</name>
    <dbReference type="NCBI Taxonomy" id="658057"/>
    <lineage>
        <taxon>Bacteria</taxon>
        <taxon>Pseudomonadati</taxon>
        <taxon>Pseudomonadota</taxon>
        <taxon>Alphaproteobacteria</taxon>
        <taxon>Rhodobacterales</taxon>
        <taxon>Roseobacteraceae</taxon>
        <taxon>Pacificibacter</taxon>
    </lineage>
</organism>
<dbReference type="SUPFAM" id="SSF51261">
    <property type="entry name" value="Duplicated hybrid motif"/>
    <property type="match status" value="1"/>
</dbReference>
<evidence type="ECO:0000313" key="4">
    <source>
        <dbReference type="Proteomes" id="UP000193307"/>
    </source>
</evidence>
<reference evidence="3 4" key="1">
    <citation type="submission" date="2017-03" db="EMBL/GenBank/DDBJ databases">
        <authorList>
            <person name="Afonso C.L."/>
            <person name="Miller P.J."/>
            <person name="Scott M.A."/>
            <person name="Spackman E."/>
            <person name="Goraichik I."/>
            <person name="Dimitrov K.M."/>
            <person name="Suarez D.L."/>
            <person name="Swayne D.E."/>
        </authorList>
    </citation>
    <scope>NUCLEOTIDE SEQUENCE [LARGE SCALE GENOMIC DNA]</scope>
    <source>
        <strain evidence="3 4">CECT 7971</strain>
    </source>
</reference>
<dbReference type="Gene3D" id="2.70.70.10">
    <property type="entry name" value="Glucose Permease (Domain IIA)"/>
    <property type="match status" value="1"/>
</dbReference>
<dbReference type="Proteomes" id="UP000193307">
    <property type="component" value="Unassembled WGS sequence"/>
</dbReference>
<dbReference type="PANTHER" id="PTHR21666">
    <property type="entry name" value="PEPTIDASE-RELATED"/>
    <property type="match status" value="1"/>
</dbReference>
<sequence length="323" mass="34560">MMRHTAALAMTIISLASPMLAGDISLSLPIDCTLGQTCYIQNFVDADPSNKATDFTCGNLTYNTHKGTDFALPTHADMFKKVDVLAAISGTVLGARDGMEDHAQSTVGAPDVTGRECGNGLTIDNGHGWTTQYCHMMQGSITVRKGDQIREGAVLGQVGLSGKTEFPHVHFMVRKNGDVIDPFNPSTSKTCRDTGGQTLWKDTLQYQSTGILAVGITDAVPEYATIKAGTPQATLTTNSAAIVVFGFAFGGQKDDIMRLSITGPAGAIILKDAKIEKPQAQYFRAAGRKSSKPWPEGNYQARVQIIRNNTVISDMSDQITIAP</sequence>
<dbReference type="AlphaFoldDB" id="A0A1Y5RCT3"/>